<feature type="transmembrane region" description="Helical" evidence="1">
    <location>
        <begin position="106"/>
        <end position="132"/>
    </location>
</feature>
<name>A0A367M0E9_PSEAI</name>
<dbReference type="EMBL" id="QORE01001785">
    <property type="protein sequence ID" value="RCI70850.1"/>
    <property type="molecule type" value="Genomic_DNA"/>
</dbReference>
<proteinExistence type="predicted"/>
<keyword evidence="1" id="KW-1133">Transmembrane helix</keyword>
<evidence type="ECO:0000313" key="3">
    <source>
        <dbReference type="Proteomes" id="UP000253594"/>
    </source>
</evidence>
<dbReference type="InterPro" id="IPR007498">
    <property type="entry name" value="PqiA-like"/>
</dbReference>
<dbReference type="AlphaFoldDB" id="A0A367M0E9"/>
<feature type="transmembrane region" description="Helical" evidence="1">
    <location>
        <begin position="153"/>
        <end position="172"/>
    </location>
</feature>
<comment type="caution">
    <text evidence="2">The sequence shown here is derived from an EMBL/GenBank/DDBJ whole genome shotgun (WGS) entry which is preliminary data.</text>
</comment>
<reference evidence="2 3" key="1">
    <citation type="submission" date="2018-07" db="EMBL/GenBank/DDBJ databases">
        <title>Mechanisms of high-level aminoglycoside resistance among Gram-negative pathogens in Brazil.</title>
        <authorList>
            <person name="Ballaben A.S."/>
            <person name="Darini A.L.C."/>
            <person name="Doi Y."/>
        </authorList>
    </citation>
    <scope>NUCLEOTIDE SEQUENCE [LARGE SCALE GENOMIC DNA]</scope>
    <source>
        <strain evidence="2 3">B2-305</strain>
    </source>
</reference>
<keyword evidence="1" id="KW-0812">Transmembrane</keyword>
<evidence type="ECO:0000256" key="1">
    <source>
        <dbReference type="SAM" id="Phobius"/>
    </source>
</evidence>
<sequence length="207" mass="23245">MSDTDVRGLQDLPLEELVACHECDLLMRREPLGPGEKANCPRCGFELAAHRHQWKRRCFALVLTALFLYIPANFLPIMNLSLLGQTRSDTVWTGVLGLYDSGMQGVAILVFLCSMVIPLVKLLCQLLVMISVRFGIARHIGMLLYRGYHHLREWGMLEVYLMGILVSIVKLIDMADLSLGIGLNVWLFTFLVFVVGIAQGFGCLLYT</sequence>
<organism evidence="2 3">
    <name type="scientific">Pseudomonas aeruginosa</name>
    <dbReference type="NCBI Taxonomy" id="287"/>
    <lineage>
        <taxon>Bacteria</taxon>
        <taxon>Pseudomonadati</taxon>
        <taxon>Pseudomonadota</taxon>
        <taxon>Gammaproteobacteria</taxon>
        <taxon>Pseudomonadales</taxon>
        <taxon>Pseudomonadaceae</taxon>
        <taxon>Pseudomonas</taxon>
    </lineage>
</organism>
<feature type="transmembrane region" description="Helical" evidence="1">
    <location>
        <begin position="184"/>
        <end position="206"/>
    </location>
</feature>
<keyword evidence="1" id="KW-0472">Membrane</keyword>
<evidence type="ECO:0000313" key="2">
    <source>
        <dbReference type="EMBL" id="RCI70850.1"/>
    </source>
</evidence>
<accession>A0A367M0E9</accession>
<gene>
    <name evidence="2" type="ORF">DT376_32315</name>
</gene>
<protein>
    <submittedName>
        <fullName evidence="2">Paraquat-inducible protein A</fullName>
    </submittedName>
</protein>
<dbReference type="Proteomes" id="UP000253594">
    <property type="component" value="Unassembled WGS sequence"/>
</dbReference>
<dbReference type="Pfam" id="PF04403">
    <property type="entry name" value="PqiA"/>
    <property type="match status" value="1"/>
</dbReference>
<feature type="transmembrane region" description="Helical" evidence="1">
    <location>
        <begin position="58"/>
        <end position="78"/>
    </location>
</feature>
<feature type="non-terminal residue" evidence="2">
    <location>
        <position position="207"/>
    </location>
</feature>